<feature type="compositionally biased region" description="Low complexity" evidence="9">
    <location>
        <begin position="895"/>
        <end position="1016"/>
    </location>
</feature>
<keyword evidence="10" id="KW-0472">Membrane</keyword>
<dbReference type="GO" id="GO:0050053">
    <property type="term" value="F:levansucrase activity"/>
    <property type="evidence" value="ECO:0007669"/>
    <property type="project" value="InterPro"/>
</dbReference>
<evidence type="ECO:0000256" key="2">
    <source>
        <dbReference type="ARBA" id="ARBA00022729"/>
    </source>
</evidence>
<feature type="binding site" evidence="6">
    <location>
        <position position="689"/>
    </location>
    <ligand>
        <name>Ca(2+)</name>
        <dbReference type="ChEBI" id="CHEBI:29108"/>
        <label>1</label>
    </ligand>
</feature>
<feature type="active site" description="Proton donor/acceptor" evidence="4">
    <location>
        <position position="721"/>
    </location>
</feature>
<keyword evidence="3 6" id="KW-0106">Calcium</keyword>
<dbReference type="InterPro" id="IPR051232">
    <property type="entry name" value="ARID/SWI1_ChromRemod"/>
</dbReference>
<keyword evidence="6" id="KW-0479">Metal-binding</keyword>
<feature type="site" description="Transition state stabilizer" evidence="7">
    <location>
        <position position="625"/>
    </location>
</feature>
<dbReference type="CDD" id="cd08997">
    <property type="entry name" value="GH68"/>
    <property type="match status" value="1"/>
</dbReference>
<dbReference type="Gene3D" id="2.115.10.20">
    <property type="entry name" value="Glycosyl hydrolase domain, family 43"/>
    <property type="match status" value="1"/>
</dbReference>
<organism evidence="11 12">
    <name type="scientific">Convivina intestini</name>
    <dbReference type="NCBI Taxonomy" id="1505726"/>
    <lineage>
        <taxon>Bacteria</taxon>
        <taxon>Bacillati</taxon>
        <taxon>Bacillota</taxon>
        <taxon>Bacilli</taxon>
        <taxon>Lactobacillales</taxon>
        <taxon>Lactobacillaceae</taxon>
        <taxon>Convivina</taxon>
    </lineage>
</organism>
<dbReference type="GO" id="GO:0000976">
    <property type="term" value="F:transcription cis-regulatory region binding"/>
    <property type="evidence" value="ECO:0007669"/>
    <property type="project" value="TreeGrafter"/>
</dbReference>
<feature type="binding site" evidence="5">
    <location>
        <position position="447"/>
    </location>
    <ligand>
        <name>substrate</name>
    </ligand>
</feature>
<reference evidence="11 12" key="1">
    <citation type="submission" date="2018-04" db="EMBL/GenBank/DDBJ databases">
        <title>Genomic Encyclopedia of Type Strains, Phase IV (KMG-IV): sequencing the most valuable type-strain genomes for metagenomic binning, comparative biology and taxonomic classification.</title>
        <authorList>
            <person name="Goeker M."/>
        </authorList>
    </citation>
    <scope>NUCLEOTIDE SEQUENCE [LARGE SCALE GENOMIC DNA]</scope>
    <source>
        <strain evidence="11 12">DSM 28795</strain>
    </source>
</reference>
<protein>
    <submittedName>
        <fullName evidence="11">Putative secreted protein</fullName>
    </submittedName>
</protein>
<dbReference type="PANTHER" id="PTHR13964:SF27">
    <property type="entry name" value="HAT-TRICK, ISOFORM D"/>
    <property type="match status" value="1"/>
</dbReference>
<evidence type="ECO:0000256" key="9">
    <source>
        <dbReference type="SAM" id="MobiDB-lite"/>
    </source>
</evidence>
<evidence type="ECO:0000256" key="6">
    <source>
        <dbReference type="PIRSR" id="PIRSR603469-3"/>
    </source>
</evidence>
<name>A0A2U1D5M6_9LACO</name>
<dbReference type="InterPro" id="IPR023296">
    <property type="entry name" value="Glyco_hydro_beta-prop_sf"/>
</dbReference>
<comment type="cofactor">
    <cofactor evidence="6">
        <name>Ca(2+)</name>
        <dbReference type="ChEBI" id="CHEBI:29108"/>
    </cofactor>
</comment>
<feature type="compositionally biased region" description="Pro residues" evidence="9">
    <location>
        <begin position="884"/>
        <end position="894"/>
    </location>
</feature>
<feature type="region of interest" description="Disordered" evidence="9">
    <location>
        <begin position="138"/>
        <end position="176"/>
    </location>
</feature>
<dbReference type="GO" id="GO:0046872">
    <property type="term" value="F:metal ion binding"/>
    <property type="evidence" value="ECO:0007669"/>
    <property type="project" value="UniProtKB-KW"/>
</dbReference>
<dbReference type="SUPFAM" id="SSF75005">
    <property type="entry name" value="Arabinanase/levansucrase/invertase"/>
    <property type="match status" value="1"/>
</dbReference>
<gene>
    <name evidence="11" type="ORF">C7384_11036</name>
</gene>
<dbReference type="InterPro" id="IPR022263">
    <property type="entry name" value="KxYKxGKxW"/>
</dbReference>
<dbReference type="OrthoDB" id="2210426at2"/>
<evidence type="ECO:0000256" key="4">
    <source>
        <dbReference type="PIRSR" id="PIRSR603469-1"/>
    </source>
</evidence>
<feature type="binding site" evidence="6">
    <location>
        <position position="650"/>
    </location>
    <ligand>
        <name>Ca(2+)</name>
        <dbReference type="ChEBI" id="CHEBI:29108"/>
        <label>1</label>
    </ligand>
</feature>
<sequence>MLVSFYYVFHLTFLYNEYRDCKANIGRIERMNRNNTLNHSPARLHFKMYKSGKFWLVSGISVFTLGLGSSVAAADNVETLKEPDTTTTYQQKDGLPQSTSIALTSAATLQQPASTSNAVPVSNTTSVSAIAITSQSRVNPQLTSTSQQPLSEQNSLISESTDSTQNVISTQTSSSFLDESNTPATFLATTSTAADQSEAVKTQDSVSLAKVEVPAVDSTSTDTDLHQATSLAHSTNAVQSASTETVNQDLQVATSIAHSTALSQSASQALADQDLRQATSLANSTAASQSIAHALLMQDLSQASSLAESTSISQAINETGSGLSTATAQDKLEKTVGYLTKGAPIFADVQGSDIIDIVNDHNVPATVEQKNIINNRIPVSVDNLNGYIDQSSVSSQPLNFYDDYGYSHFTRQNMDSVIANHPQSQQVPFLNSDQVKNIASIGNMDTWDSWPLTNPDGTVADYHGYRVMFALCGEPDSFVDTDIYLFYQKNGTQNQGADSWKLAGKVFENYTEGTTADQSFIHQSSQNWSGSAALIDPQSDDMRLLYTTVRMDAVPGVTDTYPNQALATANLKVLTTENGLVIDHAATSDRKVIFSGDSKIYETYDQFLKDGVGIDKGNNEFAMRDPHFVEHDGKYYLVFESNTGTDSGAQGLNNLYNMAYYGGTYEQNKLVQEDIAKSNYWSHMVQDNNNVLGLVELDNDFNVKNINKPLLGANAVTDEIERANLFEHKGKWYLFGVTRDGRFASSDADPGNVHLLGFVADSFDGPYKPLNGNGSVLEQNLGQPDLNYTYSYLILNNGDDNNDTFVVLNYVHERFNLNKNDVRATFAPNFLIKIDGDTTSVVDTYALPQGALIDDGSGYVPIQPGIHQKPGTNNAGLSCVTPIPGIPTPLPIPPSESTSTSTSDSGSESKSTSESSSTSESTSNSGSKSDSQSTSTSNSTSDSGSGSQSTSTSTSGSTSTSDSHSQSTSTSTSSSTSTSDSNSQSSSTSTSNSTSTSGSNSQSTLTSTTPGLPPTSKNGVNLDAALGFVAVNALLFVSLNRYRRRRSL</sequence>
<keyword evidence="10" id="KW-0812">Transmembrane</keyword>
<feature type="binding site" evidence="5">
    <location>
        <position position="739"/>
    </location>
    <ligand>
        <name>substrate</name>
    </ligand>
</feature>
<dbReference type="GO" id="GO:0009758">
    <property type="term" value="P:carbohydrate utilization"/>
    <property type="evidence" value="ECO:0007669"/>
    <property type="project" value="InterPro"/>
</dbReference>
<evidence type="ECO:0000256" key="7">
    <source>
        <dbReference type="PIRSR" id="PIRSR603469-4"/>
    </source>
</evidence>
<feature type="binding site" evidence="5">
    <location>
        <begin position="719"/>
        <end position="721"/>
    </location>
    <ligand>
        <name>substrate</name>
    </ligand>
</feature>
<evidence type="ECO:0000256" key="5">
    <source>
        <dbReference type="PIRSR" id="PIRSR603469-2"/>
    </source>
</evidence>
<feature type="active site" description="Nucleophile" evidence="4">
    <location>
        <position position="448"/>
    </location>
</feature>
<evidence type="ECO:0000256" key="3">
    <source>
        <dbReference type="ARBA" id="ARBA00022837"/>
    </source>
</evidence>
<dbReference type="Proteomes" id="UP000245433">
    <property type="component" value="Unassembled WGS sequence"/>
</dbReference>
<dbReference type="GO" id="GO:0006357">
    <property type="term" value="P:regulation of transcription by RNA polymerase II"/>
    <property type="evidence" value="ECO:0007669"/>
    <property type="project" value="TreeGrafter"/>
</dbReference>
<evidence type="ECO:0000256" key="10">
    <source>
        <dbReference type="SAM" id="Phobius"/>
    </source>
</evidence>
<comment type="caution">
    <text evidence="11">The sequence shown here is derived from an EMBL/GenBank/DDBJ whole genome shotgun (WGS) entry which is preliminary data.</text>
</comment>
<feature type="binding site" evidence="6">
    <location>
        <position position="853"/>
    </location>
    <ligand>
        <name>Ca(2+)</name>
        <dbReference type="ChEBI" id="CHEBI:29108"/>
        <label>1</label>
    </ligand>
</feature>
<dbReference type="EMBL" id="QEKT01000010">
    <property type="protein sequence ID" value="PVY82842.1"/>
    <property type="molecule type" value="Genomic_DNA"/>
</dbReference>
<evidence type="ECO:0000256" key="1">
    <source>
        <dbReference type="ARBA" id="ARBA00006775"/>
    </source>
</evidence>
<proteinExistence type="inferred from homology"/>
<feature type="binding site" evidence="6">
    <location>
        <position position="718"/>
    </location>
    <ligand>
        <name>Ca(2+)</name>
        <dbReference type="ChEBI" id="CHEBI:29108"/>
        <label>1</label>
    </ligand>
</feature>
<evidence type="ECO:0000313" key="11">
    <source>
        <dbReference type="EMBL" id="PVY82842.1"/>
    </source>
</evidence>
<dbReference type="PANTHER" id="PTHR13964">
    <property type="entry name" value="RBP-RELATED"/>
    <property type="match status" value="1"/>
</dbReference>
<comment type="similarity">
    <text evidence="1 8">Belongs to the glycosyl hydrolase 68 family.</text>
</comment>
<feature type="binding site" evidence="5">
    <location>
        <position position="529"/>
    </location>
    <ligand>
        <name>substrate</name>
    </ligand>
</feature>
<evidence type="ECO:0000313" key="12">
    <source>
        <dbReference type="Proteomes" id="UP000245433"/>
    </source>
</evidence>
<dbReference type="InterPro" id="IPR003469">
    <property type="entry name" value="Glyco_hydro_68"/>
</dbReference>
<dbReference type="AlphaFoldDB" id="A0A2U1D5M6"/>
<dbReference type="Pfam" id="PF02435">
    <property type="entry name" value="Glyco_hydro_68"/>
    <property type="match status" value="1"/>
</dbReference>
<dbReference type="NCBIfam" id="TIGR03715">
    <property type="entry name" value="KxYKxGKxW"/>
    <property type="match status" value="1"/>
</dbReference>
<dbReference type="Pfam" id="PF19258">
    <property type="entry name" value="KxYKxGKxW_sig"/>
    <property type="match status" value="1"/>
</dbReference>
<evidence type="ECO:0000256" key="8">
    <source>
        <dbReference type="RuleBase" id="RU361220"/>
    </source>
</evidence>
<feature type="region of interest" description="Disordered" evidence="9">
    <location>
        <begin position="873"/>
        <end position="1016"/>
    </location>
</feature>
<keyword evidence="2" id="KW-0732">Signal</keyword>
<feature type="binding site" evidence="5">
    <location>
        <begin position="624"/>
        <end position="625"/>
    </location>
    <ligand>
        <name>substrate</name>
    </ligand>
</feature>
<keyword evidence="12" id="KW-1185">Reference proteome</keyword>
<feature type="transmembrane region" description="Helical" evidence="10">
    <location>
        <begin position="1024"/>
        <end position="1042"/>
    </location>
</feature>
<keyword evidence="10" id="KW-1133">Transmembrane helix</keyword>
<accession>A0A2U1D5M6</accession>